<dbReference type="SUPFAM" id="SSF64288">
    <property type="entry name" value="Chorismate lyase-like"/>
    <property type="match status" value="1"/>
</dbReference>
<dbReference type="Gene3D" id="3.40.1410.10">
    <property type="entry name" value="Chorismate lyase-like"/>
    <property type="match status" value="1"/>
</dbReference>
<evidence type="ECO:0000256" key="1">
    <source>
        <dbReference type="ARBA" id="ARBA00023015"/>
    </source>
</evidence>
<dbReference type="InterPro" id="IPR000524">
    <property type="entry name" value="Tscrpt_reg_HTH_GntR"/>
</dbReference>
<dbReference type="PANTHER" id="PTHR44846">
    <property type="entry name" value="MANNOSYL-D-GLYCERATE TRANSPORT/METABOLISM SYSTEM REPRESSOR MNGR-RELATED"/>
    <property type="match status" value="1"/>
</dbReference>
<protein>
    <recommendedName>
        <fullName evidence="5">HTH gntR-type domain-containing protein</fullName>
    </recommendedName>
</protein>
<accession>A0A1L3SVI3</accession>
<reference evidence="7" key="1">
    <citation type="submission" date="2016-11" db="EMBL/GenBank/DDBJ databases">
        <title>Mesorhizobium oceanicum sp. nov., isolated from deep seawater in South China Sea.</title>
        <authorList>
            <person name="Fu G.-Y."/>
        </authorList>
    </citation>
    <scope>NUCLEOTIDE SEQUENCE [LARGE SCALE GENOMIC DNA]</scope>
    <source>
        <strain evidence="7">B7</strain>
    </source>
</reference>
<evidence type="ECO:0000256" key="2">
    <source>
        <dbReference type="ARBA" id="ARBA00023125"/>
    </source>
</evidence>
<evidence type="ECO:0000259" key="5">
    <source>
        <dbReference type="PROSITE" id="PS50949"/>
    </source>
</evidence>
<organism evidence="6 7">
    <name type="scientific">Aquibium oceanicum</name>
    <dbReference type="NCBI Taxonomy" id="1670800"/>
    <lineage>
        <taxon>Bacteria</taxon>
        <taxon>Pseudomonadati</taxon>
        <taxon>Pseudomonadota</taxon>
        <taxon>Alphaproteobacteria</taxon>
        <taxon>Hyphomicrobiales</taxon>
        <taxon>Phyllobacteriaceae</taxon>
        <taxon>Aquibium</taxon>
    </lineage>
</organism>
<dbReference type="RefSeq" id="WP_072606858.1">
    <property type="nucleotide sequence ID" value="NZ_CP018171.1"/>
</dbReference>
<dbReference type="PANTHER" id="PTHR44846:SF1">
    <property type="entry name" value="MANNOSYL-D-GLYCERATE TRANSPORT_METABOLISM SYSTEM REPRESSOR MNGR-RELATED"/>
    <property type="match status" value="1"/>
</dbReference>
<proteinExistence type="predicted"/>
<dbReference type="SMART" id="SM00866">
    <property type="entry name" value="UTRA"/>
    <property type="match status" value="1"/>
</dbReference>
<evidence type="ECO:0000313" key="6">
    <source>
        <dbReference type="EMBL" id="APH73388.1"/>
    </source>
</evidence>
<dbReference type="KEGG" id="meso:BSQ44_19910"/>
<dbReference type="PROSITE" id="PS50949">
    <property type="entry name" value="HTH_GNTR"/>
    <property type="match status" value="1"/>
</dbReference>
<keyword evidence="1" id="KW-0805">Transcription regulation</keyword>
<dbReference type="GO" id="GO:0045892">
    <property type="term" value="P:negative regulation of DNA-templated transcription"/>
    <property type="evidence" value="ECO:0007669"/>
    <property type="project" value="TreeGrafter"/>
</dbReference>
<dbReference type="GO" id="GO:0003677">
    <property type="term" value="F:DNA binding"/>
    <property type="evidence" value="ECO:0007669"/>
    <property type="project" value="UniProtKB-KW"/>
</dbReference>
<dbReference type="Pfam" id="PF00392">
    <property type="entry name" value="GntR"/>
    <property type="match status" value="1"/>
</dbReference>
<dbReference type="Proteomes" id="UP000182840">
    <property type="component" value="Chromosome"/>
</dbReference>
<name>A0A1L3SVI3_9HYPH</name>
<feature type="region of interest" description="Disordered" evidence="4">
    <location>
        <begin position="240"/>
        <end position="273"/>
    </location>
</feature>
<dbReference type="Gene3D" id="1.10.10.10">
    <property type="entry name" value="Winged helix-like DNA-binding domain superfamily/Winged helix DNA-binding domain"/>
    <property type="match status" value="1"/>
</dbReference>
<evidence type="ECO:0000313" key="7">
    <source>
        <dbReference type="Proteomes" id="UP000182840"/>
    </source>
</evidence>
<sequence length="273" mass="30089">MSNTRASLGPLYLRIAEGLKVRISELGPGARIPSEPQLAKDWGVSRFTVAKAVEQLVDEGLVTRRQGSGSFVAEAPLRRAPGYLLSFTEAVEAAGHLASHRLLAFEAAGRHDNLPYPSGTELMLLDRLRLVDGRAVARHRSWLSADLVAETGLSFDLARQPSFSLYRHFERQGLTVASATERLFACSADEQDRTLLGLPDDGVVVSVTRHSFAADGRLLDAVSAIYDARRYSYEARLVRQHHSGNHQKQEHHNEQTGSDQRGFLGPRLGPWSN</sequence>
<dbReference type="InterPro" id="IPR036388">
    <property type="entry name" value="WH-like_DNA-bd_sf"/>
</dbReference>
<evidence type="ECO:0000256" key="3">
    <source>
        <dbReference type="ARBA" id="ARBA00023163"/>
    </source>
</evidence>
<keyword evidence="2" id="KW-0238">DNA-binding</keyword>
<dbReference type="AlphaFoldDB" id="A0A1L3SVI3"/>
<dbReference type="InterPro" id="IPR036390">
    <property type="entry name" value="WH_DNA-bd_sf"/>
</dbReference>
<feature type="domain" description="HTH gntR-type" evidence="5">
    <location>
        <begin position="9"/>
        <end position="75"/>
    </location>
</feature>
<dbReference type="STRING" id="1670800.BSQ44_19910"/>
<dbReference type="CDD" id="cd07377">
    <property type="entry name" value="WHTH_GntR"/>
    <property type="match status" value="1"/>
</dbReference>
<keyword evidence="3" id="KW-0804">Transcription</keyword>
<dbReference type="EMBL" id="CP018171">
    <property type="protein sequence ID" value="APH73388.1"/>
    <property type="molecule type" value="Genomic_DNA"/>
</dbReference>
<dbReference type="InterPro" id="IPR011663">
    <property type="entry name" value="UTRA"/>
</dbReference>
<dbReference type="Pfam" id="PF07702">
    <property type="entry name" value="UTRA"/>
    <property type="match status" value="1"/>
</dbReference>
<dbReference type="InterPro" id="IPR028978">
    <property type="entry name" value="Chorismate_lyase_/UTRA_dom_sf"/>
</dbReference>
<evidence type="ECO:0000256" key="4">
    <source>
        <dbReference type="SAM" id="MobiDB-lite"/>
    </source>
</evidence>
<keyword evidence="7" id="KW-1185">Reference proteome</keyword>
<dbReference type="SUPFAM" id="SSF46785">
    <property type="entry name" value="Winged helix' DNA-binding domain"/>
    <property type="match status" value="1"/>
</dbReference>
<dbReference type="OrthoDB" id="9794015at2"/>
<dbReference type="InterPro" id="IPR050679">
    <property type="entry name" value="Bact_HTH_transcr_reg"/>
</dbReference>
<dbReference type="SMART" id="SM00345">
    <property type="entry name" value="HTH_GNTR"/>
    <property type="match status" value="1"/>
</dbReference>
<dbReference type="GO" id="GO:0003700">
    <property type="term" value="F:DNA-binding transcription factor activity"/>
    <property type="evidence" value="ECO:0007669"/>
    <property type="project" value="InterPro"/>
</dbReference>
<dbReference type="PRINTS" id="PR00035">
    <property type="entry name" value="HTHGNTR"/>
</dbReference>
<gene>
    <name evidence="6" type="ORF">BSQ44_19910</name>
</gene>